<accession>A0ABM1KI97</accession>
<name>A0ABM1KI97_GEKJA</name>
<evidence type="ECO:0000256" key="2">
    <source>
        <dbReference type="SAM" id="MobiDB-lite"/>
    </source>
</evidence>
<reference evidence="7" key="1">
    <citation type="submission" date="2025-08" db="UniProtKB">
        <authorList>
            <consortium name="RefSeq"/>
        </authorList>
    </citation>
    <scope>IDENTIFICATION</scope>
</reference>
<dbReference type="RefSeq" id="XP_015273434.1">
    <property type="nucleotide sequence ID" value="XM_015417948.1"/>
</dbReference>
<dbReference type="PANTHER" id="PTHR22538:SF0">
    <property type="entry name" value="CILIA- AND FLAGELLA-ASSOCIATED PROTEIN 74"/>
    <property type="match status" value="1"/>
</dbReference>
<proteinExistence type="predicted"/>
<dbReference type="Proteomes" id="UP000694871">
    <property type="component" value="Unplaced"/>
</dbReference>
<dbReference type="InterPro" id="IPR056306">
    <property type="entry name" value="Ig-CFAP74_2nd"/>
</dbReference>
<dbReference type="Pfam" id="PF24778">
    <property type="entry name" value="Ig-CFAP74_3rd"/>
    <property type="match status" value="1"/>
</dbReference>
<dbReference type="PANTHER" id="PTHR22538">
    <property type="entry name" value="CILIA- AND FLAGELLA-ASSOCIATED PROTEIN 74"/>
    <property type="match status" value="1"/>
</dbReference>
<dbReference type="GeneID" id="107116087"/>
<feature type="compositionally biased region" description="Polar residues" evidence="2">
    <location>
        <begin position="138"/>
        <end position="151"/>
    </location>
</feature>
<feature type="region of interest" description="Disordered" evidence="2">
    <location>
        <begin position="136"/>
        <end position="189"/>
    </location>
</feature>
<dbReference type="Gene3D" id="2.60.40.10">
    <property type="entry name" value="Immunoglobulins"/>
    <property type="match status" value="4"/>
</dbReference>
<keyword evidence="1" id="KW-0175">Coiled coil</keyword>
<evidence type="ECO:0000259" key="4">
    <source>
        <dbReference type="Pfam" id="PF24778"/>
    </source>
</evidence>
<feature type="domain" description="CFAP74 second Ig-like" evidence="3">
    <location>
        <begin position="356"/>
        <end position="395"/>
    </location>
</feature>
<dbReference type="Pfam" id="PF24771">
    <property type="entry name" value="Ig_CFAP74_1st"/>
    <property type="match status" value="1"/>
</dbReference>
<evidence type="ECO:0000259" key="3">
    <source>
        <dbReference type="Pfam" id="PF24770"/>
    </source>
</evidence>
<dbReference type="InterPro" id="IPR056310">
    <property type="entry name" value="Ig-CFAP74_4th"/>
</dbReference>
<evidence type="ECO:0000313" key="7">
    <source>
        <dbReference type="RefSeq" id="XP_015273434.1"/>
    </source>
</evidence>
<evidence type="ECO:0000256" key="1">
    <source>
        <dbReference type="SAM" id="Coils"/>
    </source>
</evidence>
<gene>
    <name evidence="7" type="primary">CFAP74</name>
</gene>
<dbReference type="NCBIfam" id="NF012200">
    <property type="entry name" value="choice_anch_D"/>
    <property type="match status" value="1"/>
</dbReference>
<feature type="domain" description="CFAP74 third Ig-like" evidence="4">
    <location>
        <begin position="473"/>
        <end position="585"/>
    </location>
</feature>
<keyword evidence="7" id="KW-0282">Flagellum</keyword>
<evidence type="ECO:0000313" key="6">
    <source>
        <dbReference type="Proteomes" id="UP000694871"/>
    </source>
</evidence>
<organism evidence="6 7">
    <name type="scientific">Gekko japonicus</name>
    <name type="common">Schlegel's Japanese gecko</name>
    <dbReference type="NCBI Taxonomy" id="146911"/>
    <lineage>
        <taxon>Eukaryota</taxon>
        <taxon>Metazoa</taxon>
        <taxon>Chordata</taxon>
        <taxon>Craniata</taxon>
        <taxon>Vertebrata</taxon>
        <taxon>Euteleostomi</taxon>
        <taxon>Lepidosauria</taxon>
        <taxon>Squamata</taxon>
        <taxon>Bifurcata</taxon>
        <taxon>Gekkota</taxon>
        <taxon>Gekkonidae</taxon>
        <taxon>Gekkoninae</taxon>
        <taxon>Gekko</taxon>
    </lineage>
</organism>
<feature type="coiled-coil region" evidence="1">
    <location>
        <begin position="789"/>
        <end position="816"/>
    </location>
</feature>
<dbReference type="InterPro" id="IPR056307">
    <property type="entry name" value="Ig-CFAP74_3rd"/>
</dbReference>
<keyword evidence="7" id="KW-0966">Cell projection</keyword>
<feature type="domain" description="CFAP74 fourth Ig-like" evidence="5">
    <location>
        <begin position="591"/>
        <end position="685"/>
    </location>
</feature>
<sequence>MCRRMETVLSLKNNITSTRENFRTLQTRDKALALEAREQEQKMKEAIQAQGLDVTRELLLHKRQEEFERQKKEFTEQQKAKKIEIVARILKEEAQLEKVRKQSRPWRQKKKGKLSDAIRWRRKTWRYIENACAEPDATVTQKSWRTPSPCSSPDDKKDGLEESSRKATEEMAHKSKHEGKEEDSRETLAEPEFTGIWDQECDISKVPDGRMDSKPLGASKTEKDIFARNLEKLHSGVIHKHRVSGREFKGCPFYSKPSLIHFKDFDVGKTYKKKVILINAFYSINYCKLVGVSEHLKDFFTVHFDPPGPMSAGMSCEVGVTFKPMINEDLEGEVAFLSHIGSFSIPLKCSTKKCVLALDKELIDFGTHVVGETISRTITLTNSGALATRFQLCRSAGSGAARMVISPPSFERAVTEGDIGPFSSVKLQIIFTPAVPGDVRAEFEITFDNFDTPACDPGGLHFSAVAVSVAVPVWVPNPDVDLKICMYDRLYQDCIIIQSRATSALRLKFEVCKELANHMELLPKTGYIQAHSSFSVQLKFLPRKSLLEDAGKYFDEQTRVLEVPMTIVVSDQSKPVEFTVHAVITTSDLEISPTEVDFGYCSIYEAVQSTITLTNKALLPQEFGFVGLPEFVEIQPDDGFGTLLPLESLNLDIIFKANKAKEYSFELTCKTEINRQFKLSCKAIGVHPPLELSHSLVQFAATALNDVSTATLFVINNHVSLNQFTHAVPRIGKGDVAPVGPTSFQFVIPEDSPVTIMPCVGTVLPGKKSLVEVSFRPVLSEQMIRQEAVEMARRAAEMKEKKARELELQRKKEESLAGRRRLGSGSFLGQFSRDKYSKQALKVSEVPEPENILLNSEEYIAAHLALIRNFTDRFERFIVPCLVASGAIDEKKEPENLQYSPYNTLYLELHCPSVAPSLLLLSNNGRSTINFGCIAVGHRVMKELKIQNISQEQLPLGYSLLSPFGPFWLLNPVRMLEEGESRELSISFCPEESRAFCEMLGIRSQKATLSITLIGEGVIPSILCSVEGDVFNLGHVVAKETAISTFKIENTSSIALKFSILLESLSPNRDKEQQKLPTFLSSPGKTDLVGTQNYSGLSVFSVSPVEGTVGVGKTQEFTITFSPDHESLHYSDCLKIMLFDKEVIRVIQLKGAARNHMMYVEGGDPLDVPVESLALTTSLAEEAAKLTKPILLRLECVQSETLVIPAVRELRVGGIRTAQFPSKKNVEFSWESLSILQMKGFTIDPVKGTVDRGQTKAITVSWAPPAGLDPDQLVTGTAMLTLKGDVKEVYSVYFMSRIVTKTPC</sequence>
<dbReference type="InterPro" id="IPR013783">
    <property type="entry name" value="Ig-like_fold"/>
</dbReference>
<dbReference type="Pfam" id="PF24798">
    <property type="entry name" value="Ig-CFAP74_4th"/>
    <property type="match status" value="1"/>
</dbReference>
<evidence type="ECO:0000259" key="5">
    <source>
        <dbReference type="Pfam" id="PF24798"/>
    </source>
</evidence>
<keyword evidence="6" id="KW-1185">Reference proteome</keyword>
<feature type="compositionally biased region" description="Basic and acidic residues" evidence="2">
    <location>
        <begin position="153"/>
        <end position="188"/>
    </location>
</feature>
<keyword evidence="7" id="KW-0969">Cilium</keyword>
<feature type="domain" description="CFAP74 second Ig-like" evidence="3">
    <location>
        <begin position="414"/>
        <end position="470"/>
    </location>
</feature>
<dbReference type="Pfam" id="PF24770">
    <property type="entry name" value="Ig-CFAP74_2"/>
    <property type="match status" value="2"/>
</dbReference>
<protein>
    <submittedName>
        <fullName evidence="7">Cilia- and flagella-associated protein 74</fullName>
    </submittedName>
</protein>